<dbReference type="EMBL" id="ACFT01000002">
    <property type="protein sequence ID" value="EEF16113.1"/>
    <property type="molecule type" value="Genomic_DNA"/>
</dbReference>
<keyword evidence="1" id="KW-0812">Transmembrane</keyword>
<dbReference type="Proteomes" id="UP000003394">
    <property type="component" value="Unassembled WGS sequence"/>
</dbReference>
<feature type="transmembrane region" description="Helical" evidence="1">
    <location>
        <begin position="21"/>
        <end position="36"/>
    </location>
</feature>
<organism evidence="2 3">
    <name type="scientific">Actinobacillus minor 202</name>
    <dbReference type="NCBI Taxonomy" id="591023"/>
    <lineage>
        <taxon>Bacteria</taxon>
        <taxon>Pseudomonadati</taxon>
        <taxon>Pseudomonadota</taxon>
        <taxon>Gammaproteobacteria</taxon>
        <taxon>Pasteurellales</taxon>
        <taxon>Pasteurellaceae</taxon>
        <taxon>Actinobacillus</taxon>
    </lineage>
</organism>
<comment type="caution">
    <text evidence="2">The sequence shown here is derived from an EMBL/GenBank/DDBJ whole genome shotgun (WGS) entry which is preliminary data.</text>
</comment>
<evidence type="ECO:0000256" key="1">
    <source>
        <dbReference type="SAM" id="Phobius"/>
    </source>
</evidence>
<evidence type="ECO:0000313" key="2">
    <source>
        <dbReference type="EMBL" id="EEF16113.1"/>
    </source>
</evidence>
<feature type="transmembrane region" description="Helical" evidence="1">
    <location>
        <begin position="83"/>
        <end position="116"/>
    </location>
</feature>
<sequence length="192" mass="23179">MPKYSTIDEGLNANHNKIERISYLFAIFCFLLGLFSRSCFIYGDMIVTLILILIFSVICYQIRMNYVRDINRWFYARFHQKNFTLVFFMSFFFFILSIYVFLVLFLGDLFITLFGINLSDGVFYRRVTSFLLNDVYLGSAISKVILFYMVIFIEEYIMIFIILLRVYFFREKTVNEIMSYSTYYLQEDIKYE</sequence>
<gene>
    <name evidence="2" type="ORF">AM202_0067</name>
</gene>
<proteinExistence type="predicted"/>
<keyword evidence="3" id="KW-1185">Reference proteome</keyword>
<protein>
    <submittedName>
        <fullName evidence="2">Uncharacterized protein</fullName>
    </submittedName>
</protein>
<reference evidence="2 3" key="1">
    <citation type="journal article" date="2010" name="Vet. Microbiol.">
        <title>Production of haemolysins by strains of the Actinobacillus minor/porcitonsillarum complex.</title>
        <authorList>
            <person name="Arya G."/>
            <person name="Niven D.F."/>
        </authorList>
    </citation>
    <scope>NUCLEOTIDE SEQUENCE [LARGE SCALE GENOMIC DNA]</scope>
    <source>
        <strain evidence="3">strain 202</strain>
    </source>
</reference>
<feature type="transmembrane region" description="Helical" evidence="1">
    <location>
        <begin position="42"/>
        <end position="62"/>
    </location>
</feature>
<evidence type="ECO:0000313" key="3">
    <source>
        <dbReference type="Proteomes" id="UP000003394"/>
    </source>
</evidence>
<keyword evidence="1" id="KW-0472">Membrane</keyword>
<name>A0ABP2DT43_9PAST</name>
<accession>A0ABP2DT43</accession>
<keyword evidence="1" id="KW-1133">Transmembrane helix</keyword>
<feature type="transmembrane region" description="Helical" evidence="1">
    <location>
        <begin position="145"/>
        <end position="168"/>
    </location>
</feature>